<evidence type="ECO:0000313" key="6">
    <source>
        <dbReference type="EMBL" id="EJK57294.1"/>
    </source>
</evidence>
<dbReference type="Pfam" id="PF16036">
    <property type="entry name" value="Chalcone_3"/>
    <property type="match status" value="1"/>
</dbReference>
<dbReference type="EMBL" id="AGNL01028714">
    <property type="protein sequence ID" value="EJK57294.1"/>
    <property type="molecule type" value="Genomic_DNA"/>
</dbReference>
<dbReference type="SUPFAM" id="SSF53335">
    <property type="entry name" value="S-adenosyl-L-methionine-dependent methyltransferases"/>
    <property type="match status" value="1"/>
</dbReference>
<sequence length="695" mass="76373">MSSSSFIPTLEVGGATFERIKWVSTPDEILPLAAFGRSYLSYLYMGVCSSVLYLRPGLSPDEASSPIVLEIVYHKPVRAKELIWATNHFIAGNYPLEELPAAIKEEIDSFNGLYKGVRVGDRYTLEHVPGRGISLYLNGELLGVTGSRLNATDGKQLARAIFSIWLGRKAFSTSMRDDLLTPIDPPVQISSDLHAKENGYGHHREERKGKQSLDNEEKELLRSIGILDHVTDDEAATANRPRHSWWSKFGISSALCGLFCEPEPDSSHQQAVPSDLPASESSSSSSSYSTLLLIGGAAILLPHLAVLLSLPPVLMKRGAPYLPTFGNKMDVMFGIIRAHIKQQRSKNTKPLKFVDLGSGDGRVVFRAAREGLFKESVGYEINPTLHIFACLRKMITPKYWPNTKFRMGDLWRTDLSRFDVVAVYGLSPIMDRLGSKLKDELRPGSIVVSNVFSIPGWRTSTVTSEKGTGLHGKGVFLYEVPDLNHNIIAANYWDRCPLSPVERGEGEVVDVDEPRAVLTSVPRAVVPSLRRGVRLHRYCDLDDVPRHGHKELDPGIPPVRPGHGRPRELLRTVETDDETVVRPGHVGLVVELEKAPPGRVDLDGYVGALGRSRVEVAAPKRMEAGGGTRVVRGHVPVGDVRGRTAVDPRERPHAALEVLHNIRQSVRDDAPGRHGVVVAPVHGKVSRAAVVLGVE</sequence>
<reference evidence="6 7" key="1">
    <citation type="journal article" date="2012" name="Genome Biol.">
        <title>Genome and low-iron response of an oceanic diatom adapted to chronic iron limitation.</title>
        <authorList>
            <person name="Lommer M."/>
            <person name="Specht M."/>
            <person name="Roy A.S."/>
            <person name="Kraemer L."/>
            <person name="Andreson R."/>
            <person name="Gutowska M.A."/>
            <person name="Wolf J."/>
            <person name="Bergner S.V."/>
            <person name="Schilhabel M.B."/>
            <person name="Klostermeier U.C."/>
            <person name="Beiko R.G."/>
            <person name="Rosenstiel P."/>
            <person name="Hippler M."/>
            <person name="Laroche J."/>
        </authorList>
    </citation>
    <scope>NUCLEOTIDE SEQUENCE [LARGE SCALE GENOMIC DNA]</scope>
    <source>
        <strain evidence="6 7">CCMP1005</strain>
    </source>
</reference>
<dbReference type="GO" id="GO:0016279">
    <property type="term" value="F:protein-lysine N-methyltransferase activity"/>
    <property type="evidence" value="ECO:0007669"/>
    <property type="project" value="InterPro"/>
</dbReference>
<dbReference type="GO" id="GO:0005739">
    <property type="term" value="C:mitochondrion"/>
    <property type="evidence" value="ECO:0007669"/>
    <property type="project" value="TreeGrafter"/>
</dbReference>
<keyword evidence="2" id="KW-0489">Methyltransferase</keyword>
<accession>K0RXV8</accession>
<dbReference type="GO" id="GO:0032259">
    <property type="term" value="P:methylation"/>
    <property type="evidence" value="ECO:0007669"/>
    <property type="project" value="UniProtKB-KW"/>
</dbReference>
<dbReference type="OMA" id="IALEICY"/>
<evidence type="ECO:0000259" key="5">
    <source>
        <dbReference type="Pfam" id="PF16036"/>
    </source>
</evidence>
<evidence type="ECO:0000313" key="7">
    <source>
        <dbReference type="Proteomes" id="UP000266841"/>
    </source>
</evidence>
<proteinExistence type="inferred from homology"/>
<comment type="similarity">
    <text evidence="1">Belongs to the ANT/ATPSC lysine N-methyltransferase family.</text>
</comment>
<protein>
    <recommendedName>
        <fullName evidence="5">Chalcone isomerase domain-containing protein</fullName>
    </recommendedName>
</protein>
<dbReference type="Gene3D" id="3.40.50.150">
    <property type="entry name" value="Vaccinia Virus protein VP39"/>
    <property type="match status" value="1"/>
</dbReference>
<dbReference type="InterPro" id="IPR026170">
    <property type="entry name" value="FAM173A/B"/>
</dbReference>
<evidence type="ECO:0000256" key="1">
    <source>
        <dbReference type="ARBA" id="ARBA00010633"/>
    </source>
</evidence>
<dbReference type="PANTHER" id="PTHR13610">
    <property type="entry name" value="METHYLTRANSFERASE DOMAIN-CONTAINING PROTEIN"/>
    <property type="match status" value="1"/>
</dbReference>
<dbReference type="CDD" id="cd02440">
    <property type="entry name" value="AdoMet_MTases"/>
    <property type="match status" value="1"/>
</dbReference>
<keyword evidence="7" id="KW-1185">Reference proteome</keyword>
<organism evidence="6 7">
    <name type="scientific">Thalassiosira oceanica</name>
    <name type="common">Marine diatom</name>
    <dbReference type="NCBI Taxonomy" id="159749"/>
    <lineage>
        <taxon>Eukaryota</taxon>
        <taxon>Sar</taxon>
        <taxon>Stramenopiles</taxon>
        <taxon>Ochrophyta</taxon>
        <taxon>Bacillariophyta</taxon>
        <taxon>Coscinodiscophyceae</taxon>
        <taxon>Thalassiosirophycidae</taxon>
        <taxon>Thalassiosirales</taxon>
        <taxon>Thalassiosiraceae</taxon>
        <taxon>Thalassiosira</taxon>
    </lineage>
</organism>
<keyword evidence="3" id="KW-0808">Transferase</keyword>
<dbReference type="Proteomes" id="UP000266841">
    <property type="component" value="Unassembled WGS sequence"/>
</dbReference>
<keyword evidence="4" id="KW-0949">S-adenosyl-L-methionine</keyword>
<dbReference type="OrthoDB" id="66144at2759"/>
<evidence type="ECO:0000256" key="3">
    <source>
        <dbReference type="ARBA" id="ARBA00022679"/>
    </source>
</evidence>
<dbReference type="GO" id="GO:1905706">
    <property type="term" value="P:regulation of mitochondrial ATP synthesis coupled proton transport"/>
    <property type="evidence" value="ECO:0007669"/>
    <property type="project" value="TreeGrafter"/>
</dbReference>
<dbReference type="AlphaFoldDB" id="K0RXV8"/>
<comment type="caution">
    <text evidence="6">The sequence shown here is derived from an EMBL/GenBank/DDBJ whole genome shotgun (WGS) entry which is preliminary data.</text>
</comment>
<evidence type="ECO:0000256" key="2">
    <source>
        <dbReference type="ARBA" id="ARBA00022603"/>
    </source>
</evidence>
<evidence type="ECO:0000256" key="4">
    <source>
        <dbReference type="ARBA" id="ARBA00022691"/>
    </source>
</evidence>
<dbReference type="InterPro" id="IPR029063">
    <property type="entry name" value="SAM-dependent_MTases_sf"/>
</dbReference>
<gene>
    <name evidence="6" type="ORF">THAOC_22679</name>
</gene>
<dbReference type="PANTHER" id="PTHR13610:SF9">
    <property type="entry name" value="FI06469P"/>
    <property type="match status" value="1"/>
</dbReference>
<dbReference type="eggNOG" id="KOG4058">
    <property type="taxonomic scope" value="Eukaryota"/>
</dbReference>
<name>K0RXV8_THAOC</name>
<feature type="domain" description="Chalcone isomerase" evidence="5">
    <location>
        <begin position="65"/>
        <end position="180"/>
    </location>
</feature>
<dbReference type="InterPro" id="IPR016087">
    <property type="entry name" value="Chalcone_isomerase"/>
</dbReference>